<dbReference type="PROSITE" id="PS50090">
    <property type="entry name" value="MYB_LIKE"/>
    <property type="match status" value="4"/>
</dbReference>
<feature type="domain" description="HTH myb-type" evidence="7">
    <location>
        <begin position="226"/>
        <end position="267"/>
    </location>
</feature>
<dbReference type="GO" id="GO:0000978">
    <property type="term" value="F:RNA polymerase II cis-regulatory region sequence-specific DNA binding"/>
    <property type="evidence" value="ECO:0007669"/>
    <property type="project" value="TreeGrafter"/>
</dbReference>
<evidence type="ECO:0000313" key="9">
    <source>
        <dbReference type="Proteomes" id="UP000268162"/>
    </source>
</evidence>
<dbReference type="SUPFAM" id="SSF46689">
    <property type="entry name" value="Homeodomain-like"/>
    <property type="match status" value="3"/>
</dbReference>
<dbReference type="Pfam" id="PF00249">
    <property type="entry name" value="Myb_DNA-binding"/>
    <property type="match status" value="2"/>
</dbReference>
<dbReference type="InterPro" id="IPR017884">
    <property type="entry name" value="SANT_dom"/>
</dbReference>
<reference evidence="9" key="1">
    <citation type="journal article" date="2018" name="Nat. Microbiol.">
        <title>Leveraging single-cell genomics to expand the fungal tree of life.</title>
        <authorList>
            <person name="Ahrendt S.R."/>
            <person name="Quandt C.A."/>
            <person name="Ciobanu D."/>
            <person name="Clum A."/>
            <person name="Salamov A."/>
            <person name="Andreopoulos B."/>
            <person name="Cheng J.F."/>
            <person name="Woyke T."/>
            <person name="Pelin A."/>
            <person name="Henrissat B."/>
            <person name="Reynolds N.K."/>
            <person name="Benny G.L."/>
            <person name="Smith M.E."/>
            <person name="James T.Y."/>
            <person name="Grigoriev I.V."/>
        </authorList>
    </citation>
    <scope>NUCLEOTIDE SEQUENCE [LARGE SCALE GENOMIC DNA]</scope>
    <source>
        <strain evidence="9">RSA 468</strain>
    </source>
</reference>
<keyword evidence="9" id="KW-1185">Reference proteome</keyword>
<evidence type="ECO:0000256" key="3">
    <source>
        <dbReference type="ARBA" id="ARBA00023163"/>
    </source>
</evidence>
<keyword evidence="3" id="KW-0804">Transcription</keyword>
<feature type="domain" description="Myb-like" evidence="5">
    <location>
        <begin position="168"/>
        <end position="219"/>
    </location>
</feature>
<organism evidence="8 9">
    <name type="scientific">Dimargaris cristalligena</name>
    <dbReference type="NCBI Taxonomy" id="215637"/>
    <lineage>
        <taxon>Eukaryota</taxon>
        <taxon>Fungi</taxon>
        <taxon>Fungi incertae sedis</taxon>
        <taxon>Zoopagomycota</taxon>
        <taxon>Kickxellomycotina</taxon>
        <taxon>Dimargaritomycetes</taxon>
        <taxon>Dimargaritales</taxon>
        <taxon>Dimargaritaceae</taxon>
        <taxon>Dimargaris</taxon>
    </lineage>
</organism>
<gene>
    <name evidence="8" type="ORF">BJ085DRAFT_21444</name>
</gene>
<dbReference type="PANTHER" id="PTHR46621">
    <property type="entry name" value="SNRNA-ACTIVATING PROTEIN COMPLEX SUBUNIT 4"/>
    <property type="match status" value="1"/>
</dbReference>
<dbReference type="EMBL" id="ML002424">
    <property type="protein sequence ID" value="RKP37962.1"/>
    <property type="molecule type" value="Genomic_DNA"/>
</dbReference>
<dbReference type="GO" id="GO:0042795">
    <property type="term" value="P:snRNA transcription by RNA polymerase II"/>
    <property type="evidence" value="ECO:0007669"/>
    <property type="project" value="TreeGrafter"/>
</dbReference>
<dbReference type="PANTHER" id="PTHR46621:SF1">
    <property type="entry name" value="SNRNA-ACTIVATING PROTEIN COMPLEX SUBUNIT 4"/>
    <property type="match status" value="1"/>
</dbReference>
<dbReference type="Proteomes" id="UP000268162">
    <property type="component" value="Unassembled WGS sequence"/>
</dbReference>
<feature type="domain" description="SANT" evidence="6">
    <location>
        <begin position="119"/>
        <end position="168"/>
    </location>
</feature>
<dbReference type="InterPro" id="IPR001005">
    <property type="entry name" value="SANT/Myb"/>
</dbReference>
<name>A0A4P9ZYE9_9FUNG</name>
<dbReference type="GO" id="GO:0019185">
    <property type="term" value="C:snRNA-activating protein complex"/>
    <property type="evidence" value="ECO:0007669"/>
    <property type="project" value="TreeGrafter"/>
</dbReference>
<keyword evidence="2 8" id="KW-0238">DNA-binding</keyword>
<dbReference type="Pfam" id="PF13921">
    <property type="entry name" value="Myb_DNA-bind_6"/>
    <property type="match status" value="1"/>
</dbReference>
<dbReference type="PROSITE" id="PS51294">
    <property type="entry name" value="HTH_MYB"/>
    <property type="match status" value="4"/>
</dbReference>
<dbReference type="InterPro" id="IPR009057">
    <property type="entry name" value="Homeodomain-like_sf"/>
</dbReference>
<dbReference type="STRING" id="215637.A0A4P9ZYE9"/>
<evidence type="ECO:0000256" key="4">
    <source>
        <dbReference type="ARBA" id="ARBA00023242"/>
    </source>
</evidence>
<dbReference type="PROSITE" id="PS51293">
    <property type="entry name" value="SANT"/>
    <property type="match status" value="1"/>
</dbReference>
<feature type="domain" description="Myb-like" evidence="5">
    <location>
        <begin position="62"/>
        <end position="114"/>
    </location>
</feature>
<sequence length="267" mass="31728">MSIPFGQFCRNDPNASLWDVNKVPKAELERNLEGLDWIEISRDFVRSRQPNECIIQWTCHDHPIINKDAWTPEETDQLMQLVKQSTPRRWPQLAEKLQTNRTAVQCFQRYQEIITTTNVVKRRWTPEEDMLLYEAVQTYGEKNWQQIAHVLETRTGQQCLHRWAKSINPIIRRGRWTPAEDRALIAAVEIFGPTQWRQVQLYVSSRTDVQCRERYMNTLNPDVNQGPWTPQEDRALIRVVQDIGLGKWSQVATRMDNRTDNLCWRRW</sequence>
<dbReference type="SMART" id="SM00717">
    <property type="entry name" value="SANT"/>
    <property type="match status" value="4"/>
</dbReference>
<keyword evidence="1" id="KW-0805">Transcription regulation</keyword>
<dbReference type="GO" id="GO:0001006">
    <property type="term" value="F:RNA polymerase III type 3 promoter sequence-specific DNA binding"/>
    <property type="evidence" value="ECO:0007669"/>
    <property type="project" value="TreeGrafter"/>
</dbReference>
<feature type="domain" description="HTH myb-type" evidence="7">
    <location>
        <begin position="116"/>
        <end position="163"/>
    </location>
</feature>
<dbReference type="AlphaFoldDB" id="A0A4P9ZYE9"/>
<keyword evidence="8" id="KW-0371">Homeobox</keyword>
<evidence type="ECO:0000259" key="6">
    <source>
        <dbReference type="PROSITE" id="PS51293"/>
    </source>
</evidence>
<protein>
    <submittedName>
        <fullName evidence="8">Homeodomain-like protein</fullName>
    </submittedName>
</protein>
<feature type="non-terminal residue" evidence="8">
    <location>
        <position position="267"/>
    </location>
</feature>
<evidence type="ECO:0000256" key="1">
    <source>
        <dbReference type="ARBA" id="ARBA00023015"/>
    </source>
</evidence>
<evidence type="ECO:0000259" key="5">
    <source>
        <dbReference type="PROSITE" id="PS50090"/>
    </source>
</evidence>
<feature type="domain" description="HTH myb-type" evidence="7">
    <location>
        <begin position="62"/>
        <end position="111"/>
    </location>
</feature>
<evidence type="ECO:0000256" key="2">
    <source>
        <dbReference type="ARBA" id="ARBA00023125"/>
    </source>
</evidence>
<feature type="domain" description="Myb-like" evidence="5">
    <location>
        <begin position="116"/>
        <end position="167"/>
    </location>
</feature>
<dbReference type="Gene3D" id="1.10.10.60">
    <property type="entry name" value="Homeodomain-like"/>
    <property type="match status" value="4"/>
</dbReference>
<accession>A0A4P9ZYE9</accession>
<proteinExistence type="predicted"/>
<dbReference type="InterPro" id="IPR051575">
    <property type="entry name" value="Myb-like_DNA-bd"/>
</dbReference>
<evidence type="ECO:0000259" key="7">
    <source>
        <dbReference type="PROSITE" id="PS51294"/>
    </source>
</evidence>
<dbReference type="GO" id="GO:0042796">
    <property type="term" value="P:snRNA transcription by RNA polymerase III"/>
    <property type="evidence" value="ECO:0007669"/>
    <property type="project" value="TreeGrafter"/>
</dbReference>
<feature type="domain" description="HTH myb-type" evidence="7">
    <location>
        <begin position="168"/>
        <end position="223"/>
    </location>
</feature>
<feature type="domain" description="Myb-like" evidence="5">
    <location>
        <begin position="220"/>
        <end position="267"/>
    </location>
</feature>
<keyword evidence="4" id="KW-0539">Nucleus</keyword>
<dbReference type="InterPro" id="IPR017930">
    <property type="entry name" value="Myb_dom"/>
</dbReference>
<dbReference type="CDD" id="cd00167">
    <property type="entry name" value="SANT"/>
    <property type="match status" value="3"/>
</dbReference>
<evidence type="ECO:0000313" key="8">
    <source>
        <dbReference type="EMBL" id="RKP37962.1"/>
    </source>
</evidence>
<dbReference type="FunFam" id="1.10.10.60:FF:000016">
    <property type="entry name" value="Transcriptional activator Myb isoform A"/>
    <property type="match status" value="1"/>
</dbReference>